<organism evidence="1 3">
    <name type="scientific">Linderina pennispora</name>
    <dbReference type="NCBI Taxonomy" id="61395"/>
    <lineage>
        <taxon>Eukaryota</taxon>
        <taxon>Fungi</taxon>
        <taxon>Fungi incertae sedis</taxon>
        <taxon>Zoopagomycota</taxon>
        <taxon>Kickxellomycotina</taxon>
        <taxon>Kickxellomycetes</taxon>
        <taxon>Kickxellales</taxon>
        <taxon>Kickxellaceae</taxon>
        <taxon>Linderina</taxon>
    </lineage>
</organism>
<keyword evidence="3" id="KW-1185">Reference proteome</keyword>
<name>A0A1Y1VV13_9FUNG</name>
<dbReference type="EMBL" id="MCFD01000061">
    <property type="protein sequence ID" value="ORX64856.1"/>
    <property type="molecule type" value="Genomic_DNA"/>
</dbReference>
<sequence>MKRRSPALVSACRPVFAINPPAPRYQLVFWLFIQLLHTPRLPPVPALDLPVKMLAPTTNTALVLCDRECTCALCLSGRGC</sequence>
<dbReference type="Proteomes" id="UP000193922">
    <property type="component" value="Unassembled WGS sequence"/>
</dbReference>
<gene>
    <name evidence="1" type="ORF">DL89DRAFT_271793</name>
    <name evidence="2" type="ORF">DL89DRAFT_271802</name>
</gene>
<comment type="caution">
    <text evidence="1">The sequence shown here is derived from an EMBL/GenBank/DDBJ whole genome shotgun (WGS) entry which is preliminary data.</text>
</comment>
<dbReference type="EMBL" id="MCFD01000061">
    <property type="protein sequence ID" value="ORX64857.1"/>
    <property type="molecule type" value="Genomic_DNA"/>
</dbReference>
<dbReference type="AlphaFoldDB" id="A0A1Y1VV13"/>
<dbReference type="GeneID" id="63805594"/>
<evidence type="ECO:0000313" key="1">
    <source>
        <dbReference type="EMBL" id="ORX64856.1"/>
    </source>
</evidence>
<protein>
    <submittedName>
        <fullName evidence="1">Uncharacterized protein</fullName>
    </submittedName>
</protein>
<evidence type="ECO:0000313" key="2">
    <source>
        <dbReference type="EMBL" id="ORX64857.1"/>
    </source>
</evidence>
<evidence type="ECO:0000313" key="3">
    <source>
        <dbReference type="Proteomes" id="UP000193922"/>
    </source>
</evidence>
<dbReference type="RefSeq" id="XP_040739395.1">
    <property type="nucleotide sequence ID" value="XM_040888946.1"/>
</dbReference>
<reference evidence="1 3" key="1">
    <citation type="submission" date="2016-07" db="EMBL/GenBank/DDBJ databases">
        <title>Pervasive Adenine N6-methylation of Active Genes in Fungi.</title>
        <authorList>
            <consortium name="DOE Joint Genome Institute"/>
            <person name="Mondo S.J."/>
            <person name="Dannebaum R.O."/>
            <person name="Kuo R.C."/>
            <person name="Labutti K."/>
            <person name="Haridas S."/>
            <person name="Kuo A."/>
            <person name="Salamov A."/>
            <person name="Ahrendt S.R."/>
            <person name="Lipzen A."/>
            <person name="Sullivan W."/>
            <person name="Andreopoulos W.B."/>
            <person name="Clum A."/>
            <person name="Lindquist E."/>
            <person name="Daum C."/>
            <person name="Ramamoorthy G.K."/>
            <person name="Gryganskyi A."/>
            <person name="Culley D."/>
            <person name="Magnuson J.K."/>
            <person name="James T.Y."/>
            <person name="O'Malley M.A."/>
            <person name="Stajich J.E."/>
            <person name="Spatafora J.W."/>
            <person name="Visel A."/>
            <person name="Grigoriev I.V."/>
        </authorList>
    </citation>
    <scope>NUCLEOTIDE SEQUENCE [LARGE SCALE GENOMIC DNA]</scope>
    <source>
        <strain evidence="1 3">ATCC 12442</strain>
    </source>
</reference>
<proteinExistence type="predicted"/>
<accession>A0A1Y1VV13</accession>